<proteinExistence type="predicted"/>
<feature type="compositionally biased region" description="Basic and acidic residues" evidence="1">
    <location>
        <begin position="587"/>
        <end position="598"/>
    </location>
</feature>
<dbReference type="InterPro" id="IPR001478">
    <property type="entry name" value="PDZ"/>
</dbReference>
<dbReference type="AlphaFoldDB" id="A0A8J2SQD8"/>
<feature type="region of interest" description="Disordered" evidence="1">
    <location>
        <begin position="587"/>
        <end position="628"/>
    </location>
</feature>
<keyword evidence="4" id="KW-1185">Reference proteome</keyword>
<name>A0A8J2SQD8_9STRA</name>
<feature type="compositionally biased region" description="Low complexity" evidence="1">
    <location>
        <begin position="606"/>
        <end position="618"/>
    </location>
</feature>
<dbReference type="Gene3D" id="2.30.42.10">
    <property type="match status" value="1"/>
</dbReference>
<evidence type="ECO:0000256" key="1">
    <source>
        <dbReference type="SAM" id="MobiDB-lite"/>
    </source>
</evidence>
<feature type="compositionally biased region" description="Acidic residues" evidence="1">
    <location>
        <begin position="74"/>
        <end position="83"/>
    </location>
</feature>
<protein>
    <recommendedName>
        <fullName evidence="2">PDZ domain-containing protein</fullName>
    </recommendedName>
</protein>
<dbReference type="SMART" id="SM00228">
    <property type="entry name" value="PDZ"/>
    <property type="match status" value="2"/>
</dbReference>
<gene>
    <name evidence="3" type="ORF">PECAL_3P14170</name>
</gene>
<dbReference type="InterPro" id="IPR036034">
    <property type="entry name" value="PDZ_sf"/>
</dbReference>
<sequence length="628" mass="67202">MAGSPERRTRATVRWETAVREEKELDSSIVTTLDSGCTVFIVDTKTLASGRERCKIDEPVRGWVSRLLLEEAVESDDDEEESVSPEPSKKRATGLSSNERVAVISLRGNDRCFHCFARIEGLWCVDGERAYGCASTGIVACSACGISRNYWSLEDDAWAPHHVAALCLGGNGRLRHHLESVGASDPAVSAPYVSAYAEHLAVAACDAVKASLDYEAHWLDDEESSIRNRRDACVKLVASSIESRDVTPDQDERAVELRTNEGKLGLELAEVHGGRCAVIKCSAWTEAVQPGDYVVGVGERRCWRYAPVVKAIAKAKKRGIVKLLLRRVDVAQPELDQKEAPPTSATNEAWTAQKQDGSQSKVQSYWDTRASKSFDSEDGEVAAITNTMRPVPPKPELVAAVVPAGAPLGSKMTRDADFALVDGARVVGVNGDRDRVSYDRVVEALATAARPLLVLLASVPQEATPTKEKKVVRLPEGPLGLRLADARLKDGAPVARVARVAPGGRAWKGGVVVGDVLTVVDGDNVAGYAHALALLADRRPCAATFEFCGDALDVVAEAPAAPASLFEKLKAPAAELARNLAADLETLKADLTPSKEEPPPPPPVLPQVSSGSLSSPPSADGKEVYLFS</sequence>
<evidence type="ECO:0000313" key="3">
    <source>
        <dbReference type="EMBL" id="CAH0371472.1"/>
    </source>
</evidence>
<dbReference type="SUPFAM" id="SSF50156">
    <property type="entry name" value="PDZ domain-like"/>
    <property type="match status" value="2"/>
</dbReference>
<dbReference type="EMBL" id="CAKKNE010000003">
    <property type="protein sequence ID" value="CAH0371472.1"/>
    <property type="molecule type" value="Genomic_DNA"/>
</dbReference>
<dbReference type="PROSITE" id="PS50106">
    <property type="entry name" value="PDZ"/>
    <property type="match status" value="1"/>
</dbReference>
<accession>A0A8J2SQD8</accession>
<feature type="domain" description="PDZ" evidence="2">
    <location>
        <begin position="468"/>
        <end position="530"/>
    </location>
</feature>
<evidence type="ECO:0000313" key="4">
    <source>
        <dbReference type="Proteomes" id="UP000789595"/>
    </source>
</evidence>
<evidence type="ECO:0000259" key="2">
    <source>
        <dbReference type="PROSITE" id="PS50106"/>
    </source>
</evidence>
<organism evidence="3 4">
    <name type="scientific">Pelagomonas calceolata</name>
    <dbReference type="NCBI Taxonomy" id="35677"/>
    <lineage>
        <taxon>Eukaryota</taxon>
        <taxon>Sar</taxon>
        <taxon>Stramenopiles</taxon>
        <taxon>Ochrophyta</taxon>
        <taxon>Pelagophyceae</taxon>
        <taxon>Pelagomonadales</taxon>
        <taxon>Pelagomonadaceae</taxon>
        <taxon>Pelagomonas</taxon>
    </lineage>
</organism>
<dbReference type="OrthoDB" id="10684266at2759"/>
<feature type="compositionally biased region" description="Polar residues" evidence="1">
    <location>
        <begin position="343"/>
        <end position="361"/>
    </location>
</feature>
<reference evidence="3" key="1">
    <citation type="submission" date="2021-11" db="EMBL/GenBank/DDBJ databases">
        <authorList>
            <consortium name="Genoscope - CEA"/>
            <person name="William W."/>
        </authorList>
    </citation>
    <scope>NUCLEOTIDE SEQUENCE</scope>
</reference>
<dbReference type="Proteomes" id="UP000789595">
    <property type="component" value="Unassembled WGS sequence"/>
</dbReference>
<feature type="region of interest" description="Disordered" evidence="1">
    <location>
        <begin position="335"/>
        <end position="361"/>
    </location>
</feature>
<comment type="caution">
    <text evidence="3">The sequence shown here is derived from an EMBL/GenBank/DDBJ whole genome shotgun (WGS) entry which is preliminary data.</text>
</comment>
<feature type="region of interest" description="Disordered" evidence="1">
    <location>
        <begin position="74"/>
        <end position="94"/>
    </location>
</feature>